<comment type="subcellular location">
    <subcellularLocation>
        <location evidence="1">Membrane</location>
        <topology evidence="1">Single-pass membrane protein</topology>
    </subcellularLocation>
</comment>
<dbReference type="PROSITE" id="PS01241">
    <property type="entry name" value="LINK_1"/>
    <property type="match status" value="1"/>
</dbReference>
<evidence type="ECO:0000256" key="13">
    <source>
        <dbReference type="ARBA" id="ARBA00023180"/>
    </source>
</evidence>
<dbReference type="SUPFAM" id="SSF57850">
    <property type="entry name" value="RING/U-box"/>
    <property type="match status" value="1"/>
</dbReference>
<keyword evidence="9 22" id="KW-1133">Transmembrane helix</keyword>
<dbReference type="GO" id="GO:0005886">
    <property type="term" value="C:plasma membrane"/>
    <property type="evidence" value="ECO:0007669"/>
    <property type="project" value="UniProtKB-ARBA"/>
</dbReference>
<name>A0ABC9WXL2_GRUJA</name>
<evidence type="ECO:0000256" key="1">
    <source>
        <dbReference type="ARBA" id="ARBA00004167"/>
    </source>
</evidence>
<feature type="domain" description="Link" evidence="24">
    <location>
        <begin position="35"/>
        <end position="125"/>
    </location>
</feature>
<comment type="function">
    <text evidence="14">Ligand-specific transporter trafficking between intracellular organelles (TGN) and the plasma membrane. Plays a role in autocrine regulation of cell growth mediated by growth regulators containing cell surface retention sequence binding (CRS). May act as a hyaluronan (HA) transporter, either mediating its uptake for catabolism within lymphatic endothelial cells themselves, or its transport into the lumen of afferent lymphatic vessels for subsequent re-uptake and degradation in lymph nodes. Binds to pericelluar hyaluronan matrices deposited on the surface of leukocytes and facilitates cell adhesion and migration through lymphatic endothelium.</text>
</comment>
<evidence type="ECO:0000256" key="6">
    <source>
        <dbReference type="ARBA" id="ARBA00022729"/>
    </source>
</evidence>
<evidence type="ECO:0000256" key="2">
    <source>
        <dbReference type="ARBA" id="ARBA00022017"/>
    </source>
</evidence>
<dbReference type="Pfam" id="PF00193">
    <property type="entry name" value="Xlink"/>
    <property type="match status" value="1"/>
</dbReference>
<evidence type="ECO:0000256" key="11">
    <source>
        <dbReference type="ARBA" id="ARBA00023157"/>
    </source>
</evidence>
<comment type="subunit">
    <text evidence="15">Homodimer; disulfide-linked. Interacts with PDGFB and IGFBP3. Forms a transient ternary complex with PDGFB and PDGFRB in TGN.</text>
</comment>
<dbReference type="InterPro" id="IPR000538">
    <property type="entry name" value="Link_dom"/>
</dbReference>
<feature type="region of interest" description="Disordered" evidence="21">
    <location>
        <begin position="177"/>
        <end position="196"/>
    </location>
</feature>
<dbReference type="EMBL" id="BAAFJT010000005">
    <property type="protein sequence ID" value="GAB0189872.1"/>
    <property type="molecule type" value="Genomic_DNA"/>
</dbReference>
<evidence type="ECO:0000256" key="12">
    <source>
        <dbReference type="ARBA" id="ARBA00023170"/>
    </source>
</evidence>
<comment type="caution">
    <text evidence="25">The sequence shown here is derived from an EMBL/GenBank/DDBJ whole genome shotgun (WGS) entry which is preliminary data.</text>
</comment>
<protein>
    <recommendedName>
        <fullName evidence="16">Lymphatic vessel endothelial hyaluronic acid receptor 1</fullName>
    </recommendedName>
    <alternativeName>
        <fullName evidence="18">Cell surface retention sequence-binding protein 1</fullName>
    </alternativeName>
    <alternativeName>
        <fullName evidence="17">Extracellular link domain-containing protein 1</fullName>
    </alternativeName>
    <alternativeName>
        <fullName evidence="2">RING finger protein 141</fullName>
    </alternativeName>
</protein>
<dbReference type="InterPro" id="IPR016186">
    <property type="entry name" value="C-type_lectin-like/link_sf"/>
</dbReference>
<keyword evidence="12" id="KW-0675">Receptor</keyword>
<dbReference type="PRINTS" id="PR01265">
    <property type="entry name" value="LINKMODULE"/>
</dbReference>
<evidence type="ECO:0000256" key="8">
    <source>
        <dbReference type="ARBA" id="ARBA00022833"/>
    </source>
</evidence>
<dbReference type="Pfam" id="PF13920">
    <property type="entry name" value="zf-C3HC4_3"/>
    <property type="match status" value="1"/>
</dbReference>
<evidence type="ECO:0000256" key="17">
    <source>
        <dbReference type="ARBA" id="ARBA00078806"/>
    </source>
</evidence>
<reference evidence="25 26" key="1">
    <citation type="submission" date="2024-06" db="EMBL/GenBank/DDBJ databases">
        <title>The draft genome of Grus japonensis, version 3.</title>
        <authorList>
            <person name="Nabeshima K."/>
            <person name="Suzuki S."/>
            <person name="Onuma M."/>
        </authorList>
    </citation>
    <scope>NUCLEOTIDE SEQUENCE [LARGE SCALE GENOMIC DNA]</scope>
    <source>
        <strain evidence="25 26">451A</strain>
    </source>
</reference>
<accession>A0ABC9WXL2</accession>
<keyword evidence="7 19" id="KW-0863">Zinc-finger</keyword>
<evidence type="ECO:0000256" key="10">
    <source>
        <dbReference type="ARBA" id="ARBA00023136"/>
    </source>
</evidence>
<dbReference type="InterPro" id="IPR001841">
    <property type="entry name" value="Znf_RING"/>
</dbReference>
<keyword evidence="3" id="KW-0813">Transport</keyword>
<gene>
    <name evidence="25" type="ORF">GRJ2_001452500</name>
</gene>
<dbReference type="FunFam" id="3.10.100.10:FF:000057">
    <property type="entry name" value="Lymphatic vessel endothelial hyaluronic acid receptor 1"/>
    <property type="match status" value="1"/>
</dbReference>
<dbReference type="InterPro" id="IPR016187">
    <property type="entry name" value="CTDL_fold"/>
</dbReference>
<dbReference type="Proteomes" id="UP001623348">
    <property type="component" value="Unassembled WGS sequence"/>
</dbReference>
<feature type="transmembrane region" description="Helical" evidence="22">
    <location>
        <begin position="132"/>
        <end position="152"/>
    </location>
</feature>
<comment type="caution">
    <text evidence="20">Lacks conserved residue(s) required for the propagation of feature annotation.</text>
</comment>
<evidence type="ECO:0000256" key="22">
    <source>
        <dbReference type="SAM" id="Phobius"/>
    </source>
</evidence>
<dbReference type="PROSITE" id="PS50963">
    <property type="entry name" value="LINK_2"/>
    <property type="match status" value="1"/>
</dbReference>
<keyword evidence="26" id="KW-1185">Reference proteome</keyword>
<keyword evidence="6" id="KW-0732">Signal</keyword>
<proteinExistence type="predicted"/>
<dbReference type="AlphaFoldDB" id="A0ABC9WXL2"/>
<evidence type="ECO:0000256" key="16">
    <source>
        <dbReference type="ARBA" id="ARBA00074556"/>
    </source>
</evidence>
<sequence length="431" mass="48127">MATYFGVTSAVFSIWVMTFMAQNYFITGSILSPCRITGVGIYLEEKVNFSEANNACNQLNLQLASKDQVEKALKHGFETCSYGWVKDRFVVIPRITSNKKCGKGNIGLVEWHAEHFKTFKVYCFNSSGIPTALLVLAVIFFIISVVLAICYIKKYKKTFPFSNKNQQKEMVETTALKEAKSNDKTQEKETKNNGKKVKNFTMGQQISSHTQTVINKLPEKVAKHASLVQESGFLTYEEFLGRVAELNDVTAKLASGQDKHLLFEVQPGSDSSAFWKVIVRIICTKINKTSGIVEASRILNLYQFIQLYKDITNQAAGVLAQSGTSEEAAESLMSVSSCQASLWMGRVKQLTDEEECCICMDGRADLILPCAHSFCQKCIDKWSDRHRSCPVCRRQVTGASDSWVVSDAPTEDDVATYILNMVDEAGQPHRP</sequence>
<evidence type="ECO:0000256" key="4">
    <source>
        <dbReference type="ARBA" id="ARBA00022692"/>
    </source>
</evidence>
<dbReference type="GO" id="GO:0005540">
    <property type="term" value="F:hyaluronic acid binding"/>
    <property type="evidence" value="ECO:0007669"/>
    <property type="project" value="UniProtKB-ARBA"/>
</dbReference>
<dbReference type="CDD" id="cd16545">
    <property type="entry name" value="RING-HC_RNF141"/>
    <property type="match status" value="1"/>
</dbReference>
<keyword evidence="5" id="KW-0479">Metal-binding</keyword>
<keyword evidence="13" id="KW-0325">Glycoprotein</keyword>
<keyword evidence="8" id="KW-0862">Zinc</keyword>
<keyword evidence="10 22" id="KW-0472">Membrane</keyword>
<dbReference type="InterPro" id="IPR047126">
    <property type="entry name" value="RNF141-like"/>
</dbReference>
<keyword evidence="4 22" id="KW-0812">Transmembrane</keyword>
<keyword evidence="11 20" id="KW-1015">Disulfide bond</keyword>
<evidence type="ECO:0000313" key="26">
    <source>
        <dbReference type="Proteomes" id="UP001623348"/>
    </source>
</evidence>
<evidence type="ECO:0000256" key="7">
    <source>
        <dbReference type="ARBA" id="ARBA00022771"/>
    </source>
</evidence>
<feature type="domain" description="RING-type" evidence="23">
    <location>
        <begin position="356"/>
        <end position="393"/>
    </location>
</feature>
<feature type="compositionally biased region" description="Basic and acidic residues" evidence="21">
    <location>
        <begin position="177"/>
        <end position="192"/>
    </location>
</feature>
<dbReference type="SMART" id="SM00184">
    <property type="entry name" value="RING"/>
    <property type="match status" value="1"/>
</dbReference>
<dbReference type="Gene3D" id="3.10.100.10">
    <property type="entry name" value="Mannose-Binding Protein A, subunit A"/>
    <property type="match status" value="1"/>
</dbReference>
<dbReference type="Gene3D" id="3.30.40.10">
    <property type="entry name" value="Zinc/RING finger domain, C3HC4 (zinc finger)"/>
    <property type="match status" value="1"/>
</dbReference>
<evidence type="ECO:0000256" key="14">
    <source>
        <dbReference type="ARBA" id="ARBA00057127"/>
    </source>
</evidence>
<evidence type="ECO:0000259" key="24">
    <source>
        <dbReference type="PROSITE" id="PS50963"/>
    </source>
</evidence>
<evidence type="ECO:0000256" key="19">
    <source>
        <dbReference type="PROSITE-ProRule" id="PRU00175"/>
    </source>
</evidence>
<evidence type="ECO:0000259" key="23">
    <source>
        <dbReference type="PROSITE" id="PS50089"/>
    </source>
</evidence>
<dbReference type="PROSITE" id="PS50089">
    <property type="entry name" value="ZF_RING_2"/>
    <property type="match status" value="1"/>
</dbReference>
<dbReference type="InterPro" id="IPR017907">
    <property type="entry name" value="Znf_RING_CS"/>
</dbReference>
<evidence type="ECO:0000256" key="18">
    <source>
        <dbReference type="ARBA" id="ARBA00081249"/>
    </source>
</evidence>
<evidence type="ECO:0000256" key="15">
    <source>
        <dbReference type="ARBA" id="ARBA00063369"/>
    </source>
</evidence>
<dbReference type="InterPro" id="IPR013083">
    <property type="entry name" value="Znf_RING/FYVE/PHD"/>
</dbReference>
<dbReference type="SUPFAM" id="SSF56436">
    <property type="entry name" value="C-type lectin-like"/>
    <property type="match status" value="1"/>
</dbReference>
<organism evidence="25 26">
    <name type="scientific">Grus japonensis</name>
    <name type="common">Japanese crane</name>
    <name type="synonym">Red-crowned crane</name>
    <dbReference type="NCBI Taxonomy" id="30415"/>
    <lineage>
        <taxon>Eukaryota</taxon>
        <taxon>Metazoa</taxon>
        <taxon>Chordata</taxon>
        <taxon>Craniata</taxon>
        <taxon>Vertebrata</taxon>
        <taxon>Euteleostomi</taxon>
        <taxon>Archelosauria</taxon>
        <taxon>Archosauria</taxon>
        <taxon>Dinosauria</taxon>
        <taxon>Saurischia</taxon>
        <taxon>Theropoda</taxon>
        <taxon>Coelurosauria</taxon>
        <taxon>Aves</taxon>
        <taxon>Neognathae</taxon>
        <taxon>Neoaves</taxon>
        <taxon>Gruiformes</taxon>
        <taxon>Gruidae</taxon>
        <taxon>Grus</taxon>
    </lineage>
</organism>
<dbReference type="GO" id="GO:0008270">
    <property type="term" value="F:zinc ion binding"/>
    <property type="evidence" value="ECO:0007669"/>
    <property type="project" value="UniProtKB-KW"/>
</dbReference>
<evidence type="ECO:0000256" key="20">
    <source>
        <dbReference type="PROSITE-ProRule" id="PRU00323"/>
    </source>
</evidence>
<evidence type="ECO:0000256" key="5">
    <source>
        <dbReference type="ARBA" id="ARBA00022723"/>
    </source>
</evidence>
<feature type="disulfide bond" evidence="20">
    <location>
        <begin position="80"/>
        <end position="101"/>
    </location>
</feature>
<dbReference type="PANTHER" id="PTHR12109:SF3">
    <property type="entry name" value="RING FINGER PROTEIN 141"/>
    <property type="match status" value="1"/>
</dbReference>
<dbReference type="InterPro" id="IPR043400">
    <property type="entry name" value="RING-HC_RNF141"/>
</dbReference>
<dbReference type="GO" id="GO:0038023">
    <property type="term" value="F:signaling receptor activity"/>
    <property type="evidence" value="ECO:0007669"/>
    <property type="project" value="UniProtKB-ARBA"/>
</dbReference>
<evidence type="ECO:0000256" key="9">
    <source>
        <dbReference type="ARBA" id="ARBA00022989"/>
    </source>
</evidence>
<dbReference type="SMART" id="SM00445">
    <property type="entry name" value="LINK"/>
    <property type="match status" value="1"/>
</dbReference>
<dbReference type="PANTHER" id="PTHR12109">
    <property type="entry name" value="RING FINGER PROTEIN 141-RELATED"/>
    <property type="match status" value="1"/>
</dbReference>
<dbReference type="PROSITE" id="PS00518">
    <property type="entry name" value="ZF_RING_1"/>
    <property type="match status" value="1"/>
</dbReference>
<evidence type="ECO:0000256" key="21">
    <source>
        <dbReference type="SAM" id="MobiDB-lite"/>
    </source>
</evidence>
<evidence type="ECO:0000256" key="3">
    <source>
        <dbReference type="ARBA" id="ARBA00022448"/>
    </source>
</evidence>
<evidence type="ECO:0000313" key="25">
    <source>
        <dbReference type="EMBL" id="GAB0189872.1"/>
    </source>
</evidence>